<evidence type="ECO:0000256" key="2">
    <source>
        <dbReference type="ARBA" id="ARBA00022475"/>
    </source>
</evidence>
<dbReference type="EMBL" id="MHJU01000003">
    <property type="protein sequence ID" value="OGY74129.1"/>
    <property type="molecule type" value="Genomic_DNA"/>
</dbReference>
<feature type="transmembrane region" description="Helical" evidence="7">
    <location>
        <begin position="334"/>
        <end position="360"/>
    </location>
</feature>
<dbReference type="Pfam" id="PF12704">
    <property type="entry name" value="MacB_PCD"/>
    <property type="match status" value="1"/>
</dbReference>
<dbReference type="InterPro" id="IPR025857">
    <property type="entry name" value="MacB_PCD"/>
</dbReference>
<evidence type="ECO:0000256" key="7">
    <source>
        <dbReference type="SAM" id="Phobius"/>
    </source>
</evidence>
<dbReference type="Pfam" id="PF02687">
    <property type="entry name" value="FtsX"/>
    <property type="match status" value="1"/>
</dbReference>
<protein>
    <recommendedName>
        <fullName evidence="12">Multidrug ABC transporter substrate-binding protein</fullName>
    </recommendedName>
</protein>
<name>A0A1G2ABW9_9BACT</name>
<dbReference type="PANTHER" id="PTHR30572">
    <property type="entry name" value="MEMBRANE COMPONENT OF TRANSPORTER-RELATED"/>
    <property type="match status" value="1"/>
</dbReference>
<comment type="similarity">
    <text evidence="6">Belongs to the ABC-4 integral membrane protein family.</text>
</comment>
<dbReference type="AlphaFoldDB" id="A0A1G2ABW9"/>
<keyword evidence="5 7" id="KW-0472">Membrane</keyword>
<evidence type="ECO:0000313" key="11">
    <source>
        <dbReference type="Proteomes" id="UP000178315"/>
    </source>
</evidence>
<accession>A0A1G2ABW9</accession>
<evidence type="ECO:0000259" key="8">
    <source>
        <dbReference type="Pfam" id="PF02687"/>
    </source>
</evidence>
<comment type="caution">
    <text evidence="10">The sequence shown here is derived from an EMBL/GenBank/DDBJ whole genome shotgun (WGS) entry which is preliminary data.</text>
</comment>
<feature type="transmembrane region" description="Helical" evidence="7">
    <location>
        <begin position="372"/>
        <end position="394"/>
    </location>
</feature>
<keyword evidence="4 7" id="KW-1133">Transmembrane helix</keyword>
<dbReference type="GO" id="GO:0022857">
    <property type="term" value="F:transmembrane transporter activity"/>
    <property type="evidence" value="ECO:0007669"/>
    <property type="project" value="TreeGrafter"/>
</dbReference>
<evidence type="ECO:0000256" key="3">
    <source>
        <dbReference type="ARBA" id="ARBA00022692"/>
    </source>
</evidence>
<reference evidence="10 11" key="1">
    <citation type="journal article" date="2016" name="Nat. Commun.">
        <title>Thousands of microbial genomes shed light on interconnected biogeochemical processes in an aquifer system.</title>
        <authorList>
            <person name="Anantharaman K."/>
            <person name="Brown C.T."/>
            <person name="Hug L.A."/>
            <person name="Sharon I."/>
            <person name="Castelle C.J."/>
            <person name="Probst A.J."/>
            <person name="Thomas B.C."/>
            <person name="Singh A."/>
            <person name="Wilkins M.J."/>
            <person name="Karaoz U."/>
            <person name="Brodie E.L."/>
            <person name="Williams K.H."/>
            <person name="Hubbard S.S."/>
            <person name="Banfield J.F."/>
        </authorList>
    </citation>
    <scope>NUCLEOTIDE SEQUENCE [LARGE SCALE GENOMIC DNA]</scope>
</reference>
<sequence>MTIKHSFQTAFTALRTNRLRSLLTILGIVIGITAIILIMSIGRGANKLILSQVQGLGSRTIFIVPGKDSQGPGMSALFVDSLKERELSAIMSKTNVPTLLDATPIVSVPGVISYRGDTFQAATMGASPLLLEILDIYPASGAPFSDYDIRQKTNVALIGHNVEATLFGASSAINQKIIIHGKSFRVIGVFPEKGRVGLLNVDDLALIPYTTAQKYLVGKKYYDQIFARAVSENTVLRTKRDIALTLRELHEIRDEDKDDFHIHTQADIAERVSIITDVMTALLLSVAAISLIVGGIGIMNIMLVSVTERTREIGLRKALGATNRDIRRQFLIEAIGLTLLGGIVGIIFGALFSVTVAVGITKVLKIEWQFSLPLSAALVGIIVSTVIGVIFGLYPASRAAKKSPIEALRYE</sequence>
<dbReference type="InterPro" id="IPR003838">
    <property type="entry name" value="ABC3_permease_C"/>
</dbReference>
<proteinExistence type="inferred from homology"/>
<feature type="domain" description="MacB-like periplasmic core" evidence="9">
    <location>
        <begin position="21"/>
        <end position="242"/>
    </location>
</feature>
<evidence type="ECO:0000256" key="1">
    <source>
        <dbReference type="ARBA" id="ARBA00004651"/>
    </source>
</evidence>
<evidence type="ECO:0008006" key="12">
    <source>
        <dbReference type="Google" id="ProtNLM"/>
    </source>
</evidence>
<feature type="transmembrane region" description="Helical" evidence="7">
    <location>
        <begin position="281"/>
        <end position="306"/>
    </location>
</feature>
<gene>
    <name evidence="10" type="ORF">A3H61_04320</name>
</gene>
<evidence type="ECO:0000256" key="4">
    <source>
        <dbReference type="ARBA" id="ARBA00022989"/>
    </source>
</evidence>
<dbReference type="InterPro" id="IPR050250">
    <property type="entry name" value="Macrolide_Exporter_MacB"/>
</dbReference>
<feature type="domain" description="ABC3 transporter permease C-terminal" evidence="8">
    <location>
        <begin position="285"/>
        <end position="404"/>
    </location>
</feature>
<comment type="subcellular location">
    <subcellularLocation>
        <location evidence="1">Cell membrane</location>
        <topology evidence="1">Multi-pass membrane protein</topology>
    </subcellularLocation>
</comment>
<feature type="transmembrane region" description="Helical" evidence="7">
    <location>
        <begin position="21"/>
        <end position="42"/>
    </location>
</feature>
<dbReference type="PANTHER" id="PTHR30572:SF4">
    <property type="entry name" value="ABC TRANSPORTER PERMEASE YTRF"/>
    <property type="match status" value="1"/>
</dbReference>
<evidence type="ECO:0000313" key="10">
    <source>
        <dbReference type="EMBL" id="OGY74129.1"/>
    </source>
</evidence>
<organism evidence="10 11">
    <name type="scientific">Candidatus Jacksonbacteria bacterium RIFCSPLOWO2_02_FULL_44_20</name>
    <dbReference type="NCBI Taxonomy" id="1798460"/>
    <lineage>
        <taxon>Bacteria</taxon>
        <taxon>Candidatus Jacksoniibacteriota</taxon>
    </lineage>
</organism>
<evidence type="ECO:0000256" key="5">
    <source>
        <dbReference type="ARBA" id="ARBA00023136"/>
    </source>
</evidence>
<evidence type="ECO:0000259" key="9">
    <source>
        <dbReference type="Pfam" id="PF12704"/>
    </source>
</evidence>
<evidence type="ECO:0000256" key="6">
    <source>
        <dbReference type="ARBA" id="ARBA00038076"/>
    </source>
</evidence>
<dbReference type="Proteomes" id="UP000178315">
    <property type="component" value="Unassembled WGS sequence"/>
</dbReference>
<keyword evidence="2" id="KW-1003">Cell membrane</keyword>
<keyword evidence="3 7" id="KW-0812">Transmembrane</keyword>
<dbReference type="GO" id="GO:0005886">
    <property type="term" value="C:plasma membrane"/>
    <property type="evidence" value="ECO:0007669"/>
    <property type="project" value="UniProtKB-SubCell"/>
</dbReference>